<keyword evidence="2" id="KW-0812">Transmembrane</keyword>
<keyword evidence="2" id="KW-1133">Transmembrane helix</keyword>
<dbReference type="AlphaFoldDB" id="K0RSX3"/>
<evidence type="ECO:0000256" key="1">
    <source>
        <dbReference type="SAM" id="MobiDB-lite"/>
    </source>
</evidence>
<proteinExistence type="predicted"/>
<comment type="caution">
    <text evidence="3">The sequence shown here is derived from an EMBL/GenBank/DDBJ whole genome shotgun (WGS) entry which is preliminary data.</text>
</comment>
<evidence type="ECO:0008006" key="5">
    <source>
        <dbReference type="Google" id="ProtNLM"/>
    </source>
</evidence>
<dbReference type="EMBL" id="AGNL01033958">
    <property type="protein sequence ID" value="EJK55474.1"/>
    <property type="molecule type" value="Genomic_DNA"/>
</dbReference>
<keyword evidence="2" id="KW-0472">Membrane</keyword>
<evidence type="ECO:0000256" key="2">
    <source>
        <dbReference type="SAM" id="Phobius"/>
    </source>
</evidence>
<evidence type="ECO:0000313" key="4">
    <source>
        <dbReference type="Proteomes" id="UP000266841"/>
    </source>
</evidence>
<feature type="region of interest" description="Disordered" evidence="1">
    <location>
        <begin position="1"/>
        <end position="62"/>
    </location>
</feature>
<dbReference type="OrthoDB" id="56507at2759"/>
<name>K0RSX3_THAOC</name>
<dbReference type="Proteomes" id="UP000266841">
    <property type="component" value="Unassembled WGS sequence"/>
</dbReference>
<organism evidence="3 4">
    <name type="scientific">Thalassiosira oceanica</name>
    <name type="common">Marine diatom</name>
    <dbReference type="NCBI Taxonomy" id="159749"/>
    <lineage>
        <taxon>Eukaryota</taxon>
        <taxon>Sar</taxon>
        <taxon>Stramenopiles</taxon>
        <taxon>Ochrophyta</taxon>
        <taxon>Bacillariophyta</taxon>
        <taxon>Coscinodiscophyceae</taxon>
        <taxon>Thalassiosirophycidae</taxon>
        <taxon>Thalassiosirales</taxon>
        <taxon>Thalassiosiraceae</taxon>
        <taxon>Thalassiosira</taxon>
    </lineage>
</organism>
<keyword evidence="4" id="KW-1185">Reference proteome</keyword>
<reference evidence="3 4" key="1">
    <citation type="journal article" date="2012" name="Genome Biol.">
        <title>Genome and low-iron response of an oceanic diatom adapted to chronic iron limitation.</title>
        <authorList>
            <person name="Lommer M."/>
            <person name="Specht M."/>
            <person name="Roy A.S."/>
            <person name="Kraemer L."/>
            <person name="Andreson R."/>
            <person name="Gutowska M.A."/>
            <person name="Wolf J."/>
            <person name="Bergner S.V."/>
            <person name="Schilhabel M.B."/>
            <person name="Klostermeier U.C."/>
            <person name="Beiko R.G."/>
            <person name="Rosenstiel P."/>
            <person name="Hippler M."/>
            <person name="Laroche J."/>
        </authorList>
    </citation>
    <scope>NUCLEOTIDE SEQUENCE [LARGE SCALE GENOMIC DNA]</scope>
    <source>
        <strain evidence="3 4">CCMP1005</strain>
    </source>
</reference>
<protein>
    <recommendedName>
        <fullName evidence="5">Sulfotransferase domain-containing protein</fullName>
    </recommendedName>
</protein>
<feature type="compositionally biased region" description="Basic residues" evidence="1">
    <location>
        <begin position="1"/>
        <end position="10"/>
    </location>
</feature>
<accession>K0RSX3</accession>
<sequence length="701" mass="78707">MDGHQKRRPWVRAGARSSRQLPSLDLPGGGIRRRRSRTDNEATPSRPPTMHPKIASKQVQNRPVGCLRERGDKANDLETTLDGGAEGGKQVLITRLSIGDDFHEFYECAFPRPTGAPRPDELTLSLPRKPRTDFGAETGHVADTHTPPEQVPISISPSECRHGRGNGDHREVKFGCSIDPNTQQLRDIMGRRPNIGEHSAHRTIGERRCVHRWRLLAARSPASATLLTLVLALVVALPLLIAIATQKTSKQQQQKQQQLVIATQKISNGMNVTGSANKKVEKKRRKNRFKIEIVGNGTSTAFQCELKPLTTEPPPTREGQSYMIHVYGWPHSGTGYLRQTLTDAIQNDASLGSVSMQYGRSVPGITVIQHEGQFMQTAFPKLSNRKKMIDRLKDPEREGRLFGKMMYAGDTCVAETEEVLEYSKNQLFAEWLRFWPEPNSTFLVQKTPLLDVQVRAICELGLRGDDFERKQYQMPSRRNCIQLLERLKVMPSLHVIVVRHPMSYARMHAQAGAELHQPYNWLDSWNHVLTGLSGVDWYAVITYEALVLYHDQVVRELVEVVRSGVARYEGASHASAETIRRKLHLHRTKDDPAAYLDLGKTIRLNWKRCCDDKKCLQTLQSLTEGVLPHFGYVNEGVGTLSSRPKTVVVSKDYGRVLFSSEGSALKRLRGAEGGAPDASVGSRPSQALLRKMRNILSNYDE</sequence>
<feature type="transmembrane region" description="Helical" evidence="2">
    <location>
        <begin position="222"/>
        <end position="244"/>
    </location>
</feature>
<evidence type="ECO:0000313" key="3">
    <source>
        <dbReference type="EMBL" id="EJK55474.1"/>
    </source>
</evidence>
<feature type="region of interest" description="Disordered" evidence="1">
    <location>
        <begin position="139"/>
        <end position="165"/>
    </location>
</feature>
<dbReference type="eggNOG" id="ENOG502S1HW">
    <property type="taxonomic scope" value="Eukaryota"/>
</dbReference>
<gene>
    <name evidence="3" type="ORF">THAOC_24792</name>
</gene>